<protein>
    <recommendedName>
        <fullName evidence="4">Nucleoside triphosphate pyrophosphatase</fullName>
        <ecNumber evidence="4">3.6.1.9</ecNumber>
    </recommendedName>
    <alternativeName>
        <fullName evidence="4">Nucleotide pyrophosphatase</fullName>
        <shortName evidence="4">Nucleotide PPase</shortName>
    </alternativeName>
</protein>
<comment type="subcellular location">
    <subcellularLocation>
        <location evidence="4">Cytoplasm</location>
    </subcellularLocation>
</comment>
<dbReference type="Proteomes" id="UP000049455">
    <property type="component" value="Unassembled WGS sequence"/>
</dbReference>
<dbReference type="GO" id="GO:0009117">
    <property type="term" value="P:nucleotide metabolic process"/>
    <property type="evidence" value="ECO:0007669"/>
    <property type="project" value="UniProtKB-KW"/>
</dbReference>
<dbReference type="EC" id="3.6.1.9" evidence="4"/>
<dbReference type="InterPro" id="IPR003697">
    <property type="entry name" value="Maf-like"/>
</dbReference>
<dbReference type="Gene3D" id="3.90.950.10">
    <property type="match status" value="1"/>
</dbReference>
<dbReference type="GO" id="GO:0005737">
    <property type="term" value="C:cytoplasm"/>
    <property type="evidence" value="ECO:0007669"/>
    <property type="project" value="UniProtKB-SubCell"/>
</dbReference>
<dbReference type="Pfam" id="PF02545">
    <property type="entry name" value="Maf"/>
    <property type="match status" value="1"/>
</dbReference>
<comment type="cofactor">
    <cofactor evidence="1 4">
        <name>a divalent metal cation</name>
        <dbReference type="ChEBI" id="CHEBI:60240"/>
    </cofactor>
</comment>
<dbReference type="PIRSF" id="PIRSF006305">
    <property type="entry name" value="Maf"/>
    <property type="match status" value="1"/>
</dbReference>
<dbReference type="InterPro" id="IPR029001">
    <property type="entry name" value="ITPase-like_fam"/>
</dbReference>
<accession>A0A0M7BB40</accession>
<dbReference type="HAMAP" id="MF_00528">
    <property type="entry name" value="Maf"/>
    <property type="match status" value="1"/>
</dbReference>
<dbReference type="AlphaFoldDB" id="A0A0M7BB40"/>
<keyword evidence="4" id="KW-0963">Cytoplasm</keyword>
<dbReference type="OrthoDB" id="9813962at2"/>
<evidence type="ECO:0000256" key="4">
    <source>
        <dbReference type="HAMAP-Rule" id="MF_00528"/>
    </source>
</evidence>
<keyword evidence="6" id="KW-1185">Reference proteome</keyword>
<reference evidence="5 6" key="1">
    <citation type="submission" date="2015-09" db="EMBL/GenBank/DDBJ databases">
        <authorList>
            <person name="Jackson K.R."/>
            <person name="Lunt B.L."/>
            <person name="Fisher J.N.B."/>
            <person name="Gardner A.V."/>
            <person name="Bailey M.E."/>
            <person name="Deus L.M."/>
            <person name="Earl A.S."/>
            <person name="Gibby P.D."/>
            <person name="Hartmann K.A."/>
            <person name="Liu J.E."/>
            <person name="Manci A.M."/>
            <person name="Nielsen D.A."/>
            <person name="Solomon M.B."/>
            <person name="Breakwell D.P."/>
            <person name="Burnett S.H."/>
            <person name="Grose J.H."/>
        </authorList>
    </citation>
    <scope>NUCLEOTIDE SEQUENCE [LARGE SCALE GENOMIC DNA]</scope>
    <source>
        <strain evidence="5 6">CECT 7799</strain>
    </source>
</reference>
<dbReference type="CDD" id="cd00555">
    <property type="entry name" value="Maf"/>
    <property type="match status" value="1"/>
</dbReference>
<evidence type="ECO:0000256" key="1">
    <source>
        <dbReference type="ARBA" id="ARBA00001968"/>
    </source>
</evidence>
<comment type="function">
    <text evidence="4">Nucleoside triphosphate pyrophosphatase. May have a dual role in cell division arrest and in preventing the incorporation of modified nucleotides into cellular nucleic acids.</text>
</comment>
<sequence>MLILASASATRQQLLRNAAIAYEARPARIDENAVKDALLAEGHKPRDVADALAELKALRVRGPGLVLGCDQVLDHSGTLISKPETPDDARAQLAALRGGRHQLYSAAVIAEDNAPVWRHVATVTMIMRDISDAYIADYVARNWEAIRHSSGAYTLEGEGARLFHRVEGDYFAVLGLPLLQVIDFLVSRGEVVT</sequence>
<evidence type="ECO:0000256" key="2">
    <source>
        <dbReference type="ARBA" id="ARBA00022801"/>
    </source>
</evidence>
<dbReference type="GO" id="GO:0047429">
    <property type="term" value="F:nucleoside triphosphate diphosphatase activity"/>
    <property type="evidence" value="ECO:0007669"/>
    <property type="project" value="UniProtKB-EC"/>
</dbReference>
<comment type="caution">
    <text evidence="4">Lacks conserved residue(s) required for the propagation of feature annotation.</text>
</comment>
<evidence type="ECO:0000313" key="5">
    <source>
        <dbReference type="EMBL" id="CUH39409.1"/>
    </source>
</evidence>
<proteinExistence type="inferred from homology"/>
<dbReference type="PANTHER" id="PTHR43213:SF5">
    <property type="entry name" value="BIFUNCTIONAL DTTP_UTP PYROPHOSPHATASE_METHYLTRANSFERASE PROTEIN-RELATED"/>
    <property type="match status" value="1"/>
</dbReference>
<dbReference type="PANTHER" id="PTHR43213">
    <property type="entry name" value="BIFUNCTIONAL DTTP/UTP PYROPHOSPHATASE/METHYLTRANSFERASE PROTEIN-RELATED"/>
    <property type="match status" value="1"/>
</dbReference>
<comment type="catalytic activity">
    <reaction evidence="4">
        <text>a ribonucleoside 5'-triphosphate + H2O = a ribonucleoside 5'-phosphate + diphosphate + H(+)</text>
        <dbReference type="Rhea" id="RHEA:23996"/>
        <dbReference type="ChEBI" id="CHEBI:15377"/>
        <dbReference type="ChEBI" id="CHEBI:15378"/>
        <dbReference type="ChEBI" id="CHEBI:33019"/>
        <dbReference type="ChEBI" id="CHEBI:58043"/>
        <dbReference type="ChEBI" id="CHEBI:61557"/>
        <dbReference type="EC" id="3.6.1.9"/>
    </reaction>
</comment>
<keyword evidence="3 4" id="KW-0546">Nucleotide metabolism</keyword>
<comment type="similarity">
    <text evidence="4">Belongs to the Maf family.</text>
</comment>
<evidence type="ECO:0000256" key="3">
    <source>
        <dbReference type="ARBA" id="ARBA00023080"/>
    </source>
</evidence>
<name>A0A0M7BB40_9RHOB</name>
<feature type="active site" description="Proton acceptor" evidence="4">
    <location>
        <position position="70"/>
    </location>
</feature>
<dbReference type="STRING" id="313367.JSE7799_02135"/>
<dbReference type="EMBL" id="CYPR01000142">
    <property type="protein sequence ID" value="CUH39409.1"/>
    <property type="molecule type" value="Genomic_DNA"/>
</dbReference>
<keyword evidence="2 4" id="KW-0378">Hydrolase</keyword>
<organism evidence="5 6">
    <name type="scientific">Jannaschia seosinensis</name>
    <dbReference type="NCBI Taxonomy" id="313367"/>
    <lineage>
        <taxon>Bacteria</taxon>
        <taxon>Pseudomonadati</taxon>
        <taxon>Pseudomonadota</taxon>
        <taxon>Alphaproteobacteria</taxon>
        <taxon>Rhodobacterales</taxon>
        <taxon>Roseobacteraceae</taxon>
        <taxon>Jannaschia</taxon>
    </lineage>
</organism>
<dbReference type="SUPFAM" id="SSF52972">
    <property type="entry name" value="ITPase-like"/>
    <property type="match status" value="1"/>
</dbReference>
<dbReference type="RefSeq" id="WP_083480470.1">
    <property type="nucleotide sequence ID" value="NZ_CYPR01000142.1"/>
</dbReference>
<gene>
    <name evidence="5" type="primary">yceF</name>
    <name evidence="5" type="ORF">JSE7799_02135</name>
</gene>
<evidence type="ECO:0000313" key="6">
    <source>
        <dbReference type="Proteomes" id="UP000049455"/>
    </source>
</evidence>
<comment type="catalytic activity">
    <reaction evidence="4">
        <text>a 2'-deoxyribonucleoside 5'-triphosphate + H2O = a 2'-deoxyribonucleoside 5'-phosphate + diphosphate + H(+)</text>
        <dbReference type="Rhea" id="RHEA:44644"/>
        <dbReference type="ChEBI" id="CHEBI:15377"/>
        <dbReference type="ChEBI" id="CHEBI:15378"/>
        <dbReference type="ChEBI" id="CHEBI:33019"/>
        <dbReference type="ChEBI" id="CHEBI:61560"/>
        <dbReference type="ChEBI" id="CHEBI:65317"/>
        <dbReference type="EC" id="3.6.1.9"/>
    </reaction>
</comment>